<evidence type="ECO:0000256" key="7">
    <source>
        <dbReference type="HAMAP-Rule" id="MF_01007"/>
    </source>
</evidence>
<dbReference type="OrthoDB" id="9806637at2"/>
<dbReference type="Gene3D" id="1.10.150.170">
    <property type="entry name" value="Putative methyltransferase TM0872, insert domain"/>
    <property type="match status" value="1"/>
</dbReference>
<keyword evidence="5 7" id="KW-0808">Transferase</keyword>
<comment type="similarity">
    <text evidence="1 7">Belongs to the methyltransferase superfamily. RsmH family.</text>
</comment>
<dbReference type="GO" id="GO:0071424">
    <property type="term" value="F:rRNA (cytosine-N4-)-methyltransferase activity"/>
    <property type="evidence" value="ECO:0007669"/>
    <property type="project" value="UniProtKB-UniRule"/>
</dbReference>
<dbReference type="InterPro" id="IPR002903">
    <property type="entry name" value="RsmH"/>
</dbReference>
<evidence type="ECO:0000313" key="9">
    <source>
        <dbReference type="Proteomes" id="UP000319514"/>
    </source>
</evidence>
<evidence type="ECO:0000256" key="6">
    <source>
        <dbReference type="ARBA" id="ARBA00022691"/>
    </source>
</evidence>
<dbReference type="EMBL" id="VFOQ01000001">
    <property type="protein sequence ID" value="TQL60876.1"/>
    <property type="molecule type" value="Genomic_DNA"/>
</dbReference>
<gene>
    <name evidence="7" type="primary">rsmH</name>
    <name evidence="8" type="ORF">FB474_2276</name>
</gene>
<evidence type="ECO:0000256" key="1">
    <source>
        <dbReference type="ARBA" id="ARBA00010396"/>
    </source>
</evidence>
<keyword evidence="6 7" id="KW-0949">S-adenosyl-L-methionine</keyword>
<evidence type="ECO:0000256" key="4">
    <source>
        <dbReference type="ARBA" id="ARBA00022603"/>
    </source>
</evidence>
<comment type="function">
    <text evidence="7">Specifically methylates the N4 position of cytidine in position 1402 (C1402) of 16S rRNA.</text>
</comment>
<dbReference type="NCBIfam" id="TIGR00006">
    <property type="entry name" value="16S rRNA (cytosine(1402)-N(4))-methyltransferase RsmH"/>
    <property type="match status" value="1"/>
</dbReference>
<comment type="caution">
    <text evidence="8">The sequence shown here is derived from an EMBL/GenBank/DDBJ whole genome shotgun (WGS) entry which is preliminary data.</text>
</comment>
<comment type="subcellular location">
    <subcellularLocation>
        <location evidence="7">Cytoplasm</location>
    </subcellularLocation>
</comment>
<dbReference type="RefSeq" id="WP_141788724.1">
    <property type="nucleotide sequence ID" value="NZ_BAAAKX010000007.1"/>
</dbReference>
<feature type="binding site" evidence="7">
    <location>
        <position position="109"/>
    </location>
    <ligand>
        <name>S-adenosyl-L-methionine</name>
        <dbReference type="ChEBI" id="CHEBI:59789"/>
    </ligand>
</feature>
<dbReference type="Pfam" id="PF01795">
    <property type="entry name" value="Methyltransf_5"/>
    <property type="match status" value="1"/>
</dbReference>
<dbReference type="GO" id="GO:0005737">
    <property type="term" value="C:cytoplasm"/>
    <property type="evidence" value="ECO:0007669"/>
    <property type="project" value="UniProtKB-SubCell"/>
</dbReference>
<keyword evidence="4 7" id="KW-0489">Methyltransferase</keyword>
<dbReference type="PIRSF" id="PIRSF004486">
    <property type="entry name" value="MraW"/>
    <property type="match status" value="1"/>
</dbReference>
<feature type="binding site" evidence="7">
    <location>
        <position position="116"/>
    </location>
    <ligand>
        <name>S-adenosyl-L-methionine</name>
        <dbReference type="ChEBI" id="CHEBI:59789"/>
    </ligand>
</feature>
<keyword evidence="9" id="KW-1185">Reference proteome</keyword>
<feature type="binding site" evidence="7">
    <location>
        <position position="88"/>
    </location>
    <ligand>
        <name>S-adenosyl-L-methionine</name>
        <dbReference type="ChEBI" id="CHEBI:59789"/>
    </ligand>
</feature>
<dbReference type="Proteomes" id="UP000319514">
    <property type="component" value="Unassembled WGS sequence"/>
</dbReference>
<dbReference type="AlphaFoldDB" id="A0A542ZKK7"/>
<evidence type="ECO:0000313" key="8">
    <source>
        <dbReference type="EMBL" id="TQL60876.1"/>
    </source>
</evidence>
<evidence type="ECO:0000256" key="3">
    <source>
        <dbReference type="ARBA" id="ARBA00022552"/>
    </source>
</evidence>
<reference evidence="8 9" key="1">
    <citation type="submission" date="2019-06" db="EMBL/GenBank/DDBJ databases">
        <title>Sequencing the genomes of 1000 actinobacteria strains.</title>
        <authorList>
            <person name="Klenk H.-P."/>
        </authorList>
    </citation>
    <scope>NUCLEOTIDE SEQUENCE [LARGE SCALE GENOMIC DNA]</scope>
    <source>
        <strain evidence="8 9">DSM 18082</strain>
    </source>
</reference>
<evidence type="ECO:0000256" key="5">
    <source>
        <dbReference type="ARBA" id="ARBA00022679"/>
    </source>
</evidence>
<dbReference type="SUPFAM" id="SSF81799">
    <property type="entry name" value="Putative methyltransferase TM0872, insert domain"/>
    <property type="match status" value="1"/>
</dbReference>
<proteinExistence type="inferred from homology"/>
<dbReference type="PANTHER" id="PTHR11265:SF0">
    <property type="entry name" value="12S RRNA N4-METHYLCYTIDINE METHYLTRANSFERASE"/>
    <property type="match status" value="1"/>
</dbReference>
<accession>A0A542ZKK7</accession>
<dbReference type="FunFam" id="1.10.150.170:FF:000001">
    <property type="entry name" value="Ribosomal RNA small subunit methyltransferase H"/>
    <property type="match status" value="1"/>
</dbReference>
<name>A0A542ZKK7_9MICO</name>
<dbReference type="SUPFAM" id="SSF53335">
    <property type="entry name" value="S-adenosyl-L-methionine-dependent methyltransferases"/>
    <property type="match status" value="1"/>
</dbReference>
<dbReference type="InterPro" id="IPR023397">
    <property type="entry name" value="SAM-dep_MeTrfase_MraW_recog"/>
</dbReference>
<protein>
    <recommendedName>
        <fullName evidence="7">Ribosomal RNA small subunit methyltransferase H</fullName>
        <ecNumber evidence="7">2.1.1.199</ecNumber>
    </recommendedName>
    <alternativeName>
        <fullName evidence="7">16S rRNA m(4)C1402 methyltransferase</fullName>
    </alternativeName>
    <alternativeName>
        <fullName evidence="7">rRNA (cytosine-N(4)-)-methyltransferase RsmH</fullName>
    </alternativeName>
</protein>
<keyword evidence="3 7" id="KW-0698">rRNA processing</keyword>
<evidence type="ECO:0000256" key="2">
    <source>
        <dbReference type="ARBA" id="ARBA00022490"/>
    </source>
</evidence>
<comment type="catalytic activity">
    <reaction evidence="7">
        <text>cytidine(1402) in 16S rRNA + S-adenosyl-L-methionine = N(4)-methylcytidine(1402) in 16S rRNA + S-adenosyl-L-homocysteine + H(+)</text>
        <dbReference type="Rhea" id="RHEA:42928"/>
        <dbReference type="Rhea" id="RHEA-COMP:10286"/>
        <dbReference type="Rhea" id="RHEA-COMP:10287"/>
        <dbReference type="ChEBI" id="CHEBI:15378"/>
        <dbReference type="ChEBI" id="CHEBI:57856"/>
        <dbReference type="ChEBI" id="CHEBI:59789"/>
        <dbReference type="ChEBI" id="CHEBI:74506"/>
        <dbReference type="ChEBI" id="CHEBI:82748"/>
        <dbReference type="EC" id="2.1.1.199"/>
    </reaction>
</comment>
<dbReference type="PANTHER" id="PTHR11265">
    <property type="entry name" value="S-ADENOSYL-METHYLTRANSFERASE MRAW"/>
    <property type="match status" value="1"/>
</dbReference>
<organism evidence="8 9">
    <name type="scientific">Oryzihumus leptocrescens</name>
    <dbReference type="NCBI Taxonomy" id="297536"/>
    <lineage>
        <taxon>Bacteria</taxon>
        <taxon>Bacillati</taxon>
        <taxon>Actinomycetota</taxon>
        <taxon>Actinomycetes</taxon>
        <taxon>Micrococcales</taxon>
        <taxon>Intrasporangiaceae</taxon>
        <taxon>Oryzihumus</taxon>
    </lineage>
</organism>
<dbReference type="GO" id="GO:0070475">
    <property type="term" value="P:rRNA base methylation"/>
    <property type="evidence" value="ECO:0007669"/>
    <property type="project" value="UniProtKB-UniRule"/>
</dbReference>
<dbReference type="EC" id="2.1.1.199" evidence="7"/>
<feature type="binding site" evidence="7">
    <location>
        <begin position="42"/>
        <end position="44"/>
    </location>
    <ligand>
        <name>S-adenosyl-L-methionine</name>
        <dbReference type="ChEBI" id="CHEBI:59789"/>
    </ligand>
</feature>
<keyword evidence="2 7" id="KW-0963">Cytoplasm</keyword>
<sequence>MNARGTAEQRHVPVLRDRILDLLAPALAEPGSVYVDGTLGMGGHAEAVLQRCPNARVVGIDRDTEALELAGERLAAFGDRFTPVHAVYDEVADVLDDLDLPQVQAVLFDFGVSSLQLDEADRGFAYAQDAPLDMRMDQTRGITAAEVLNTYDAADLERILKEYGEERFARRIAGAIVRERAKEPFTTSARLVELLRAAVPAASQKSGGHPGKRTFQALRIEVNQELEAIGTALPAAIDALALGGRIAVLSYHSLEDRLTKRVLAAGARSSTPAGLPVELPEHAAYLRLLTRGAEEPGAAEIEANPRAASARLRAAERTRATKGHTA</sequence>
<dbReference type="Gene3D" id="3.40.50.150">
    <property type="entry name" value="Vaccinia Virus protein VP39"/>
    <property type="match status" value="1"/>
</dbReference>
<dbReference type="InterPro" id="IPR029063">
    <property type="entry name" value="SAM-dependent_MTases_sf"/>
</dbReference>
<dbReference type="HAMAP" id="MF_01007">
    <property type="entry name" value="16SrRNA_methyltr_H"/>
    <property type="match status" value="1"/>
</dbReference>
<feature type="binding site" evidence="7">
    <location>
        <position position="61"/>
    </location>
    <ligand>
        <name>S-adenosyl-L-methionine</name>
        <dbReference type="ChEBI" id="CHEBI:59789"/>
    </ligand>
</feature>